<name>A0ABQ6FBF8_9RHOO</name>
<organism evidence="1 2">
    <name type="scientific">Zoogloea oryzae</name>
    <dbReference type="NCBI Taxonomy" id="310767"/>
    <lineage>
        <taxon>Bacteria</taxon>
        <taxon>Pseudomonadati</taxon>
        <taxon>Pseudomonadota</taxon>
        <taxon>Betaproteobacteria</taxon>
        <taxon>Rhodocyclales</taxon>
        <taxon>Zoogloeaceae</taxon>
        <taxon>Zoogloea</taxon>
    </lineage>
</organism>
<evidence type="ECO:0008006" key="3">
    <source>
        <dbReference type="Google" id="ProtNLM"/>
    </source>
</evidence>
<dbReference type="InterPro" id="IPR011335">
    <property type="entry name" value="Restrct_endonuc-II-like"/>
</dbReference>
<sequence length="180" mass="20199">MALKSTIFRATLNVSDLDRGYYAEHGLTIARHPSETDERMMVRILAFALNADERLQFGRGISTDDEPALWLKDDTGRILKWIEVGLPDERLLRRAAGRADEVIVLAYGGRTVDIWWQKESATLSRLQNLKIFSLNVESSRALAGLAERSMELGCTIQDGEVWFSAGEKTLSIIPESIFAN</sequence>
<dbReference type="CDD" id="cd22368">
    <property type="entry name" value="YaeQ-like"/>
    <property type="match status" value="1"/>
</dbReference>
<dbReference type="PANTHER" id="PTHR38784:SF1">
    <property type="entry name" value="SUCROSE PHOSPHORYLASE"/>
    <property type="match status" value="1"/>
</dbReference>
<evidence type="ECO:0000313" key="1">
    <source>
        <dbReference type="EMBL" id="GLT22241.1"/>
    </source>
</evidence>
<dbReference type="PIRSF" id="PIRSF011484">
    <property type="entry name" value="YaeQ"/>
    <property type="match status" value="1"/>
</dbReference>
<protein>
    <recommendedName>
        <fullName evidence="3">YaeQ family protein</fullName>
    </recommendedName>
</protein>
<dbReference type="SMART" id="SM01322">
    <property type="entry name" value="YaeQ"/>
    <property type="match status" value="1"/>
</dbReference>
<dbReference type="EMBL" id="BSPX01000021">
    <property type="protein sequence ID" value="GLT22241.1"/>
    <property type="molecule type" value="Genomic_DNA"/>
</dbReference>
<dbReference type="Gene3D" id="3.10.640.10">
    <property type="entry name" value="Restriction endonuclease-like alpha-beta roll domain"/>
    <property type="match status" value="1"/>
</dbReference>
<gene>
    <name evidence="1" type="ORF">GCM10007933_17000</name>
</gene>
<dbReference type="Proteomes" id="UP001157167">
    <property type="component" value="Unassembled WGS sequence"/>
</dbReference>
<dbReference type="InterPro" id="IPR038590">
    <property type="entry name" value="YaeQ_sf"/>
</dbReference>
<dbReference type="PANTHER" id="PTHR38784">
    <property type="entry name" value="SUCROSE PHOSPHORYLASE"/>
    <property type="match status" value="1"/>
</dbReference>
<evidence type="ECO:0000313" key="2">
    <source>
        <dbReference type="Proteomes" id="UP001157167"/>
    </source>
</evidence>
<dbReference type="RefSeq" id="WP_153162330.1">
    <property type="nucleotide sequence ID" value="NZ_BSPX01000021.1"/>
</dbReference>
<reference evidence="2" key="1">
    <citation type="journal article" date="2019" name="Int. J. Syst. Evol. Microbiol.">
        <title>The Global Catalogue of Microorganisms (GCM) 10K type strain sequencing project: providing services to taxonomists for standard genome sequencing and annotation.</title>
        <authorList>
            <consortium name="The Broad Institute Genomics Platform"/>
            <consortium name="The Broad Institute Genome Sequencing Center for Infectious Disease"/>
            <person name="Wu L."/>
            <person name="Ma J."/>
        </authorList>
    </citation>
    <scope>NUCLEOTIDE SEQUENCE [LARGE SCALE GENOMIC DNA]</scope>
    <source>
        <strain evidence="2">NBRC 102407</strain>
    </source>
</reference>
<comment type="caution">
    <text evidence="1">The sequence shown here is derived from an EMBL/GenBank/DDBJ whole genome shotgun (WGS) entry which is preliminary data.</text>
</comment>
<dbReference type="SUPFAM" id="SSF52980">
    <property type="entry name" value="Restriction endonuclease-like"/>
    <property type="match status" value="1"/>
</dbReference>
<dbReference type="InterPro" id="IPR009822">
    <property type="entry name" value="YaeQ"/>
</dbReference>
<keyword evidence="2" id="KW-1185">Reference proteome</keyword>
<dbReference type="Pfam" id="PF07152">
    <property type="entry name" value="YaeQ"/>
    <property type="match status" value="1"/>
</dbReference>
<accession>A0ABQ6FBF8</accession>
<proteinExistence type="predicted"/>